<keyword evidence="1" id="KW-1133">Transmembrane helix</keyword>
<sequence>MDAMGPMALLLLCAWLHVAVAAQSTTRDIDDSLLLIVGDVTTSSARILYDQVPPSATKLHVRVHKTMATTEAALGGSPVNETLELSLPGVAERPRVIALRDLEPGRRYVVQFELDEPKVTATVMFHTARVQSGNEAAWTDRIIVVSCDRFVDDHDDVLMERIASDVEAHDDATGSSSAHFGMAHIGDQIYADAGELSIKVVPSPLKDMADTVKRRARYDAVLEQFRGIYRKTFGRKAAQRVLRVGAHWMLPDDHEIINNFNFELVQKAFQGPKNLLLSETERERLVALQLHCRAGLQAYYEFQYQLYHEFPWDSVDFLDDALGDIVRTYPVYFAVELQQFKLIFLDVRFERSFFDASQQKDLPKLVSDEQRNFLDGKLKSWSVQDQSTAVVFASMPLFFQSAFSAAIAHFVEHETYPGMAEQRPGLEDLFQIFQGYNQHKRLTSNDDSSPLVRLLVGGDLHMLAHSRVCGTEETNSGCLDQFITSGVTNGSTSIQDRKLIPYYYLITQLTPVFEIAYSWAQYIPLLSSLLPRSSPWYIEYDRVFMGRNYGILEFGADGSFTWNQTVTEPYDEAYQSRVQSAIDASTPKALGFVVLLIVLLNAILTYLVVRWCFAARTPNRPVKTTKTQ</sequence>
<accession>A0A8T1W936</accession>
<feature type="signal peptide" evidence="2">
    <location>
        <begin position="1"/>
        <end position="21"/>
    </location>
</feature>
<organism evidence="4 5">
    <name type="scientific">Phytophthora pseudosyringae</name>
    <dbReference type="NCBI Taxonomy" id="221518"/>
    <lineage>
        <taxon>Eukaryota</taxon>
        <taxon>Sar</taxon>
        <taxon>Stramenopiles</taxon>
        <taxon>Oomycota</taxon>
        <taxon>Peronosporomycetes</taxon>
        <taxon>Peronosporales</taxon>
        <taxon>Peronosporaceae</taxon>
        <taxon>Phytophthora</taxon>
    </lineage>
</organism>
<dbReference type="InterPro" id="IPR018946">
    <property type="entry name" value="PhoD-like_MPP"/>
</dbReference>
<feature type="chain" id="PRO_5035935543" description="PhoD-like phosphatase metallophosphatase domain-containing protein" evidence="2">
    <location>
        <begin position="22"/>
        <end position="628"/>
    </location>
</feature>
<keyword evidence="1" id="KW-0472">Membrane</keyword>
<dbReference type="OrthoDB" id="2419400at2759"/>
<dbReference type="PANTHER" id="PTHR37031:SF2">
    <property type="entry name" value="PHOD-LIKE PHOSPHATASE METALLOPHOSPHATASE DOMAIN-CONTAINING PROTEIN"/>
    <property type="match status" value="1"/>
</dbReference>
<dbReference type="AlphaFoldDB" id="A0A8T1W936"/>
<protein>
    <recommendedName>
        <fullName evidence="3">PhoD-like phosphatase metallophosphatase domain-containing protein</fullName>
    </recommendedName>
</protein>
<keyword evidence="2" id="KW-0732">Signal</keyword>
<keyword evidence="1" id="KW-0812">Transmembrane</keyword>
<reference evidence="4" key="1">
    <citation type="submission" date="2021-02" db="EMBL/GenBank/DDBJ databases">
        <authorList>
            <person name="Palmer J.M."/>
        </authorList>
    </citation>
    <scope>NUCLEOTIDE SEQUENCE</scope>
    <source>
        <strain evidence="4">SCRP734</strain>
    </source>
</reference>
<evidence type="ECO:0000256" key="1">
    <source>
        <dbReference type="SAM" id="Phobius"/>
    </source>
</evidence>
<gene>
    <name evidence="4" type="ORF">PHYPSEUDO_009349</name>
</gene>
<evidence type="ECO:0000259" key="3">
    <source>
        <dbReference type="Pfam" id="PF09423"/>
    </source>
</evidence>
<comment type="caution">
    <text evidence="4">The sequence shown here is derived from an EMBL/GenBank/DDBJ whole genome shotgun (WGS) entry which is preliminary data.</text>
</comment>
<evidence type="ECO:0000313" key="4">
    <source>
        <dbReference type="EMBL" id="KAG7389836.1"/>
    </source>
</evidence>
<feature type="domain" description="PhoD-like phosphatase metallophosphatase" evidence="3">
    <location>
        <begin position="182"/>
        <end position="381"/>
    </location>
</feature>
<proteinExistence type="predicted"/>
<keyword evidence="5" id="KW-1185">Reference proteome</keyword>
<name>A0A8T1W936_9STRA</name>
<dbReference type="Pfam" id="PF09423">
    <property type="entry name" value="PhoD"/>
    <property type="match status" value="1"/>
</dbReference>
<dbReference type="Proteomes" id="UP000694044">
    <property type="component" value="Unassembled WGS sequence"/>
</dbReference>
<dbReference type="EMBL" id="JAGDFM010000039">
    <property type="protein sequence ID" value="KAG7389836.1"/>
    <property type="molecule type" value="Genomic_DNA"/>
</dbReference>
<dbReference type="PANTHER" id="PTHR37031">
    <property type="entry name" value="METALLOPHOSPHATASE BINDING DOMAIN PROTEIN"/>
    <property type="match status" value="1"/>
</dbReference>
<feature type="transmembrane region" description="Helical" evidence="1">
    <location>
        <begin position="589"/>
        <end position="613"/>
    </location>
</feature>
<evidence type="ECO:0000256" key="2">
    <source>
        <dbReference type="SAM" id="SignalP"/>
    </source>
</evidence>
<evidence type="ECO:0000313" key="5">
    <source>
        <dbReference type="Proteomes" id="UP000694044"/>
    </source>
</evidence>